<accession>A0A443QIR6</accession>
<dbReference type="STRING" id="1965070.A0A443QIR6"/>
<dbReference type="Pfam" id="PF13561">
    <property type="entry name" value="adh_short_C2"/>
    <property type="match status" value="1"/>
</dbReference>
<protein>
    <submittedName>
        <fullName evidence="1">3-oxoacyl-[acyl-carrier-protein] reductase FabG-like protein</fullName>
    </submittedName>
</protein>
<comment type="caution">
    <text evidence="1">The sequence shown here is derived from an EMBL/GenBank/DDBJ whole genome shotgun (WGS) entry which is preliminary data.</text>
</comment>
<sequence>MSFNILKDLEDKVVIVTGSSSGIGEATVSLFAKLGSHVVITGRNEERILKLASKCESLSPKNYEPLTFIGDLLIEGNIEKLVQKTIETFSRIDVVVNNMGANDNDVLGSILDSDFLRKLDKSVKADLEVAVKLSRLALPYLVESKGALVNISAAALDKVCEGPGFIKTPAFAIYGMTIDQVEEMLKPYSVFNRVGQPEEVANAVAFLASSAASFVTGSRLYVDGGFHVK</sequence>
<dbReference type="InterPro" id="IPR036291">
    <property type="entry name" value="NAD(P)-bd_dom_sf"/>
</dbReference>
<dbReference type="Pfam" id="PF00106">
    <property type="entry name" value="adh_short"/>
    <property type="match status" value="1"/>
</dbReference>
<evidence type="ECO:0000313" key="1">
    <source>
        <dbReference type="EMBL" id="RWS02889.1"/>
    </source>
</evidence>
<dbReference type="PRINTS" id="PR00081">
    <property type="entry name" value="GDHRDH"/>
</dbReference>
<dbReference type="Proteomes" id="UP000285301">
    <property type="component" value="Unassembled WGS sequence"/>
</dbReference>
<name>A0A443QIR6_9ACAR</name>
<reference evidence="1 2" key="1">
    <citation type="journal article" date="2018" name="Gigascience">
        <title>Genomes of trombidid mites reveal novel predicted allergens and laterally-transferred genes associated with secondary metabolism.</title>
        <authorList>
            <person name="Dong X."/>
            <person name="Chaisiri K."/>
            <person name="Xia D."/>
            <person name="Armstrong S.D."/>
            <person name="Fang Y."/>
            <person name="Donnelly M.J."/>
            <person name="Kadowaki T."/>
            <person name="McGarry J.W."/>
            <person name="Darby A.C."/>
            <person name="Makepeace B.L."/>
        </authorList>
    </citation>
    <scope>NUCLEOTIDE SEQUENCE [LARGE SCALE GENOMIC DNA]</scope>
    <source>
        <strain evidence="1">UoL-WK</strain>
    </source>
</reference>
<dbReference type="Gene3D" id="3.40.50.720">
    <property type="entry name" value="NAD(P)-binding Rossmann-like Domain"/>
    <property type="match status" value="2"/>
</dbReference>
<dbReference type="InterPro" id="IPR002347">
    <property type="entry name" value="SDR_fam"/>
</dbReference>
<dbReference type="AlphaFoldDB" id="A0A443QIR6"/>
<gene>
    <name evidence="1" type="ORF">B4U79_12158</name>
</gene>
<evidence type="ECO:0000313" key="2">
    <source>
        <dbReference type="Proteomes" id="UP000285301"/>
    </source>
</evidence>
<dbReference type="OrthoDB" id="47007at2759"/>
<dbReference type="PANTHER" id="PTHR43975">
    <property type="entry name" value="ZGC:101858"/>
    <property type="match status" value="1"/>
</dbReference>
<keyword evidence="2" id="KW-1185">Reference proteome</keyword>
<organism evidence="1 2">
    <name type="scientific">Dinothrombium tinctorium</name>
    <dbReference type="NCBI Taxonomy" id="1965070"/>
    <lineage>
        <taxon>Eukaryota</taxon>
        <taxon>Metazoa</taxon>
        <taxon>Ecdysozoa</taxon>
        <taxon>Arthropoda</taxon>
        <taxon>Chelicerata</taxon>
        <taxon>Arachnida</taxon>
        <taxon>Acari</taxon>
        <taxon>Acariformes</taxon>
        <taxon>Trombidiformes</taxon>
        <taxon>Prostigmata</taxon>
        <taxon>Anystina</taxon>
        <taxon>Parasitengona</taxon>
        <taxon>Trombidioidea</taxon>
        <taxon>Trombidiidae</taxon>
        <taxon>Dinothrombium</taxon>
    </lineage>
</organism>
<dbReference type="PANTHER" id="PTHR43975:SF2">
    <property type="entry name" value="EG:BACR7A4.14 PROTEIN-RELATED"/>
    <property type="match status" value="1"/>
</dbReference>
<proteinExistence type="predicted"/>
<dbReference type="SUPFAM" id="SSF51735">
    <property type="entry name" value="NAD(P)-binding Rossmann-fold domains"/>
    <property type="match status" value="1"/>
</dbReference>
<dbReference type="EMBL" id="NCKU01007108">
    <property type="protein sequence ID" value="RWS02889.1"/>
    <property type="molecule type" value="Genomic_DNA"/>
</dbReference>